<dbReference type="EMBL" id="LNJE01000010">
    <property type="protein sequence ID" value="KYC57746.1"/>
    <property type="molecule type" value="Genomic_DNA"/>
</dbReference>
<dbReference type="AlphaFoldDB" id="A0A150JKL6"/>
<protein>
    <submittedName>
        <fullName evidence="1">Uncharacterized protein</fullName>
    </submittedName>
</protein>
<sequence>MNVTIIYKISFETLNTLNKEELQRSIDDLNSSNLHYLEIDDDIVFFNSFLQEIFFENNVNFYDWTIILSIDTEDYKRVESIMLKAMEEYTLDLAVLLTSLEKNYEPSFYNETYNFSYL</sequence>
<evidence type="ECO:0000313" key="1">
    <source>
        <dbReference type="EMBL" id="KYC57746.1"/>
    </source>
</evidence>
<name>A0A150JKL6_9EURY</name>
<reference evidence="1" key="1">
    <citation type="journal article" date="2016" name="ISME J.">
        <title>Chasing the elusive Euryarchaeota class WSA2: genomes reveal a uniquely fastidious methyl-reducing methanogen.</title>
        <authorList>
            <person name="Nobu M.K."/>
            <person name="Narihiro T."/>
            <person name="Kuroda K."/>
            <person name="Mei R."/>
            <person name="Liu W.T."/>
        </authorList>
    </citation>
    <scope>NUCLEOTIDE SEQUENCE [LARGE SCALE GENOMIC DNA]</scope>
    <source>
        <strain evidence="1">ADurb1213_Bin02801</strain>
    </source>
</reference>
<organism evidence="1">
    <name type="scientific">Candidatus Methanofastidiosum methylothiophilum</name>
    <dbReference type="NCBI Taxonomy" id="1705564"/>
    <lineage>
        <taxon>Archaea</taxon>
        <taxon>Methanobacteriati</taxon>
        <taxon>Methanobacteriota</taxon>
        <taxon>Stenosarchaea group</taxon>
        <taxon>Candidatus Methanofastidiosia</taxon>
        <taxon>Candidatus Methanofastidiosales</taxon>
        <taxon>Candidatus Methanofastidiosaceae</taxon>
        <taxon>Candidatus Methanofastidiosum</taxon>
    </lineage>
</organism>
<accession>A0A150JKL6</accession>
<proteinExistence type="predicted"/>
<gene>
    <name evidence="1" type="ORF">APG09_00991</name>
</gene>
<comment type="caution">
    <text evidence="1">The sequence shown here is derived from an EMBL/GenBank/DDBJ whole genome shotgun (WGS) entry which is preliminary data.</text>
</comment>